<dbReference type="InterPro" id="IPR008271">
    <property type="entry name" value="Ser/Thr_kinase_AS"/>
</dbReference>
<dbReference type="GO" id="GO:0005524">
    <property type="term" value="F:ATP binding"/>
    <property type="evidence" value="ECO:0007669"/>
    <property type="project" value="UniProtKB-KW"/>
</dbReference>
<keyword evidence="2" id="KW-0808">Transferase</keyword>
<dbReference type="EMBL" id="HBFB01022360">
    <property type="protein sequence ID" value="CAD8685840.1"/>
    <property type="molecule type" value="Transcribed_RNA"/>
</dbReference>
<gene>
    <name evidence="7" type="ORF">CLEI1391_LOCUS12569</name>
</gene>
<dbReference type="InterPro" id="IPR011009">
    <property type="entry name" value="Kinase-like_dom_sf"/>
</dbReference>
<dbReference type="PANTHER" id="PTHR48016:SF47">
    <property type="entry name" value="PROTEIN KINASE DOMAIN-CONTAINING PROTEIN"/>
    <property type="match status" value="1"/>
</dbReference>
<evidence type="ECO:0000256" key="1">
    <source>
        <dbReference type="ARBA" id="ARBA00006529"/>
    </source>
</evidence>
<evidence type="ECO:0000313" key="7">
    <source>
        <dbReference type="EMBL" id="CAD8685840.1"/>
    </source>
</evidence>
<keyword evidence="4" id="KW-0418">Kinase</keyword>
<proteinExistence type="inferred from homology"/>
<evidence type="ECO:0000256" key="4">
    <source>
        <dbReference type="ARBA" id="ARBA00022777"/>
    </source>
</evidence>
<dbReference type="PANTHER" id="PTHR48016">
    <property type="entry name" value="MAP KINASE KINASE KINASE SSK2-RELATED-RELATED"/>
    <property type="match status" value="1"/>
</dbReference>
<dbReference type="Pfam" id="PF00069">
    <property type="entry name" value="Pkinase"/>
    <property type="match status" value="1"/>
</dbReference>
<keyword evidence="5" id="KW-0067">ATP-binding</keyword>
<dbReference type="Gene3D" id="1.10.510.10">
    <property type="entry name" value="Transferase(Phosphotransferase) domain 1"/>
    <property type="match status" value="1"/>
</dbReference>
<dbReference type="GO" id="GO:0004672">
    <property type="term" value="F:protein kinase activity"/>
    <property type="evidence" value="ECO:0007669"/>
    <property type="project" value="InterPro"/>
</dbReference>
<protein>
    <recommendedName>
        <fullName evidence="6">Protein kinase domain-containing protein</fullName>
    </recommendedName>
</protein>
<reference evidence="7" key="1">
    <citation type="submission" date="2021-01" db="EMBL/GenBank/DDBJ databases">
        <authorList>
            <person name="Corre E."/>
            <person name="Pelletier E."/>
            <person name="Niang G."/>
            <person name="Scheremetjew M."/>
            <person name="Finn R."/>
            <person name="Kale V."/>
            <person name="Holt S."/>
            <person name="Cochrane G."/>
            <person name="Meng A."/>
            <person name="Brown T."/>
            <person name="Cohen L."/>
        </authorList>
    </citation>
    <scope>NUCLEOTIDE SEQUENCE</scope>
    <source>
        <strain evidence="7">SAG 11-49</strain>
    </source>
</reference>
<dbReference type="SMART" id="SM00220">
    <property type="entry name" value="S_TKc"/>
    <property type="match status" value="1"/>
</dbReference>
<evidence type="ECO:0000256" key="2">
    <source>
        <dbReference type="ARBA" id="ARBA00022679"/>
    </source>
</evidence>
<sequence>MQAHAGAMAEPESIDSVWDALHEYTGLNKSQLQARGLEEEDVACLAHGKYKSAVRFQVATREGLAACELSPASMDVLLKILGKDAAASPTPSSSGGTSVVAAFKKKLAEHNINRPHERTMSRLVVCFSRQLEFAAAADAPSDAAVDLYKLAEKMPGSTTRSTINQQLGLILNGPWQEGHLNLITGIDSANGGRPVVLKLLYTHEEHLQLAAAAEVHAAQVLGLGQPSVPLVPSEVVTVNVHPEGTASLGTGVGQRTALKMGWYVGSLLVLPQLNEALIAAGGRRMCTALSYMHAKNLVHMDVKPANILMDSAGLWFLSDFGSTTPVGQRVFSCTRGFYPGRDLVGSAATPEFDWGLLFVTLLTLCDKDDYAGLQDAAGQRMDRSKVLARSERIAHPELRSLLAEIRQLAGW</sequence>
<dbReference type="InterPro" id="IPR050538">
    <property type="entry name" value="MAP_kinase_kinase_kinase"/>
</dbReference>
<dbReference type="AlphaFoldDB" id="A0A7S0RS10"/>
<organism evidence="7">
    <name type="scientific">Chlamydomonas leiostraca</name>
    <dbReference type="NCBI Taxonomy" id="1034604"/>
    <lineage>
        <taxon>Eukaryota</taxon>
        <taxon>Viridiplantae</taxon>
        <taxon>Chlorophyta</taxon>
        <taxon>core chlorophytes</taxon>
        <taxon>Chlorophyceae</taxon>
        <taxon>CS clade</taxon>
        <taxon>Chlamydomonadales</taxon>
        <taxon>Chlamydomonadaceae</taxon>
        <taxon>Chlamydomonas</taxon>
    </lineage>
</organism>
<keyword evidence="3" id="KW-0547">Nucleotide-binding</keyword>
<feature type="domain" description="Protein kinase" evidence="6">
    <location>
        <begin position="39"/>
        <end position="411"/>
    </location>
</feature>
<evidence type="ECO:0000259" key="6">
    <source>
        <dbReference type="PROSITE" id="PS50011"/>
    </source>
</evidence>
<dbReference type="SUPFAM" id="SSF56112">
    <property type="entry name" value="Protein kinase-like (PK-like)"/>
    <property type="match status" value="1"/>
</dbReference>
<dbReference type="InterPro" id="IPR000719">
    <property type="entry name" value="Prot_kinase_dom"/>
</dbReference>
<dbReference type="PROSITE" id="PS00108">
    <property type="entry name" value="PROTEIN_KINASE_ST"/>
    <property type="match status" value="1"/>
</dbReference>
<dbReference type="PROSITE" id="PS50011">
    <property type="entry name" value="PROTEIN_KINASE_DOM"/>
    <property type="match status" value="1"/>
</dbReference>
<evidence type="ECO:0000256" key="3">
    <source>
        <dbReference type="ARBA" id="ARBA00022741"/>
    </source>
</evidence>
<comment type="similarity">
    <text evidence="1">Belongs to the protein kinase superfamily. STE Ser/Thr protein kinase family. MAP kinase kinase kinase subfamily.</text>
</comment>
<evidence type="ECO:0000256" key="5">
    <source>
        <dbReference type="ARBA" id="ARBA00022840"/>
    </source>
</evidence>
<accession>A0A7S0RS10</accession>
<name>A0A7S0RS10_9CHLO</name>